<keyword evidence="2" id="KW-1185">Reference proteome</keyword>
<dbReference type="PROSITE" id="PS51257">
    <property type="entry name" value="PROKAR_LIPOPROTEIN"/>
    <property type="match status" value="1"/>
</dbReference>
<organism evidence="1 2">
    <name type="scientific">Rhodovulum imhoffii</name>
    <dbReference type="NCBI Taxonomy" id="365340"/>
    <lineage>
        <taxon>Bacteria</taxon>
        <taxon>Pseudomonadati</taxon>
        <taxon>Pseudomonadota</taxon>
        <taxon>Alphaproteobacteria</taxon>
        <taxon>Rhodobacterales</taxon>
        <taxon>Paracoccaceae</taxon>
        <taxon>Rhodovulum</taxon>
    </lineage>
</organism>
<evidence type="ECO:0000313" key="1">
    <source>
        <dbReference type="EMBL" id="PTN02818.1"/>
    </source>
</evidence>
<dbReference type="AlphaFoldDB" id="A0A2T5BTR4"/>
<reference evidence="1 2" key="1">
    <citation type="submission" date="2018-04" db="EMBL/GenBank/DDBJ databases">
        <title>Genomic Encyclopedia of Archaeal and Bacterial Type Strains, Phase II (KMG-II): from individual species to whole genera.</title>
        <authorList>
            <person name="Goeker M."/>
        </authorList>
    </citation>
    <scope>NUCLEOTIDE SEQUENCE [LARGE SCALE GENOMIC DNA]</scope>
    <source>
        <strain evidence="1 2">DSM 18064</strain>
    </source>
</reference>
<dbReference type="EMBL" id="QAAA01000005">
    <property type="protein sequence ID" value="PTN02818.1"/>
    <property type="molecule type" value="Genomic_DNA"/>
</dbReference>
<evidence type="ECO:0000313" key="2">
    <source>
        <dbReference type="Proteomes" id="UP000243859"/>
    </source>
</evidence>
<evidence type="ECO:0008006" key="3">
    <source>
        <dbReference type="Google" id="ProtNLM"/>
    </source>
</evidence>
<dbReference type="RefSeq" id="WP_107891621.1">
    <property type="nucleotide sequence ID" value="NZ_NHSI01000053.1"/>
</dbReference>
<name>A0A2T5BTR4_9RHOB</name>
<gene>
    <name evidence="1" type="ORF">C8N32_105191</name>
</gene>
<dbReference type="Proteomes" id="UP000243859">
    <property type="component" value="Unassembled WGS sequence"/>
</dbReference>
<comment type="caution">
    <text evidence="1">The sequence shown here is derived from an EMBL/GenBank/DDBJ whole genome shotgun (WGS) entry which is preliminary data.</text>
</comment>
<protein>
    <recommendedName>
        <fullName evidence="3">Entericidin EcnA/B family protein</fullName>
    </recommendedName>
</protein>
<dbReference type="OrthoDB" id="7363288at2"/>
<sequence length="35" mass="3648">MKRFLLIALLGLAACSTVEGIGKDISAGARAVRDM</sequence>
<accession>A0A2T5BTR4</accession>
<proteinExistence type="predicted"/>